<keyword evidence="1" id="KW-0597">Phosphoprotein</keyword>
<dbReference type="EMBL" id="VWPK01000001">
    <property type="protein sequence ID" value="KAA5614647.1"/>
    <property type="molecule type" value="Genomic_DNA"/>
</dbReference>
<dbReference type="InterPro" id="IPR011006">
    <property type="entry name" value="CheY-like_superfamily"/>
</dbReference>
<feature type="modified residue" description="4-aspartylphosphate" evidence="1">
    <location>
        <position position="16"/>
    </location>
</feature>
<dbReference type="SUPFAM" id="SSF52172">
    <property type="entry name" value="CheY-like"/>
    <property type="match status" value="1"/>
</dbReference>
<feature type="domain" description="Response regulatory" evidence="2">
    <location>
        <begin position="1"/>
        <end position="81"/>
    </location>
</feature>
<dbReference type="OrthoDB" id="7210814at2"/>
<proteinExistence type="predicted"/>
<evidence type="ECO:0000313" key="3">
    <source>
        <dbReference type="EMBL" id="KAA5614647.1"/>
    </source>
</evidence>
<dbReference type="Gene3D" id="3.40.50.2300">
    <property type="match status" value="1"/>
</dbReference>
<evidence type="ECO:0000259" key="2">
    <source>
        <dbReference type="PROSITE" id="PS50110"/>
    </source>
</evidence>
<evidence type="ECO:0000313" key="4">
    <source>
        <dbReference type="Proteomes" id="UP000325255"/>
    </source>
</evidence>
<protein>
    <submittedName>
        <fullName evidence="3">Response regulator</fullName>
    </submittedName>
</protein>
<dbReference type="AlphaFoldDB" id="A0A5M6J3F6"/>
<evidence type="ECO:0000256" key="1">
    <source>
        <dbReference type="PROSITE-ProRule" id="PRU00169"/>
    </source>
</evidence>
<name>A0A5M6J3F6_9PROT</name>
<dbReference type="PROSITE" id="PS50110">
    <property type="entry name" value="RESPONSE_REGULATORY"/>
    <property type="match status" value="1"/>
</dbReference>
<accession>A0A5M6J3F6</accession>
<keyword evidence="4" id="KW-1185">Reference proteome</keyword>
<dbReference type="Pfam" id="PF00072">
    <property type="entry name" value="Response_reg"/>
    <property type="match status" value="1"/>
</dbReference>
<organism evidence="3 4">
    <name type="scientific">Rhodovastum atsumiense</name>
    <dbReference type="NCBI Taxonomy" id="504468"/>
    <lineage>
        <taxon>Bacteria</taxon>
        <taxon>Pseudomonadati</taxon>
        <taxon>Pseudomonadota</taxon>
        <taxon>Alphaproteobacteria</taxon>
        <taxon>Acetobacterales</taxon>
        <taxon>Acetobacteraceae</taxon>
        <taxon>Rhodovastum</taxon>
    </lineage>
</organism>
<dbReference type="Proteomes" id="UP000325255">
    <property type="component" value="Unassembled WGS sequence"/>
</dbReference>
<dbReference type="InterPro" id="IPR001789">
    <property type="entry name" value="Sig_transdc_resp-reg_receiver"/>
</dbReference>
<reference evidence="3 4" key="1">
    <citation type="submission" date="2019-09" db="EMBL/GenBank/DDBJ databases">
        <title>Genome sequence of Rhodovastum atsumiense, a diverse member of the Acetobacteraceae family of non-sulfur purple photosynthetic bacteria.</title>
        <authorList>
            <person name="Meyer T."/>
            <person name="Kyndt J."/>
        </authorList>
    </citation>
    <scope>NUCLEOTIDE SEQUENCE [LARGE SCALE GENOMIC DNA]</scope>
    <source>
        <strain evidence="3 4">DSM 21279</strain>
    </source>
</reference>
<dbReference type="GO" id="GO:0000160">
    <property type="term" value="P:phosphorelay signal transduction system"/>
    <property type="evidence" value="ECO:0007669"/>
    <property type="project" value="InterPro"/>
</dbReference>
<sequence>MVALRSGEHFDVLFSDVVLPSGVSGITVAREAQRLQPELRILLTSGYAREVLAGHGATEAMEVLCKPYHHQQLLERVNALAARPVCRDG</sequence>
<gene>
    <name evidence="3" type="ORF">F1189_00520</name>
</gene>
<comment type="caution">
    <text evidence="3">The sequence shown here is derived from an EMBL/GenBank/DDBJ whole genome shotgun (WGS) entry which is preliminary data.</text>
</comment>